<organism evidence="9 10">
    <name type="scientific">Andreesenia angusta</name>
    <dbReference type="NCBI Taxonomy" id="39480"/>
    <lineage>
        <taxon>Bacteria</taxon>
        <taxon>Bacillati</taxon>
        <taxon>Bacillota</taxon>
        <taxon>Tissierellia</taxon>
        <taxon>Tissierellales</taxon>
        <taxon>Gottschalkiaceae</taxon>
        <taxon>Andreesenia</taxon>
    </lineage>
</organism>
<comment type="similarity">
    <text evidence="3">Belongs to the HPF/YfiA ribosome-associated protein family. Short HPF subfamily.</text>
</comment>
<evidence type="ECO:0000256" key="3">
    <source>
        <dbReference type="ARBA" id="ARBA00038434"/>
    </source>
</evidence>
<keyword evidence="7" id="KW-0175">Coiled coil</keyword>
<evidence type="ECO:0000256" key="4">
    <source>
        <dbReference type="ARBA" id="ARBA00038695"/>
    </source>
</evidence>
<feature type="domain" description="Sigma 54 modulation/S30EA ribosomal protein C-terminal" evidence="8">
    <location>
        <begin position="116"/>
        <end position="172"/>
    </location>
</feature>
<evidence type="ECO:0000313" key="10">
    <source>
        <dbReference type="Proteomes" id="UP000180254"/>
    </source>
</evidence>
<dbReference type="HAMAP" id="MF_00839">
    <property type="entry name" value="HPF"/>
    <property type="match status" value="1"/>
</dbReference>
<dbReference type="InterPro" id="IPR003489">
    <property type="entry name" value="RHF/RaiA"/>
</dbReference>
<evidence type="ECO:0000256" key="1">
    <source>
        <dbReference type="ARBA" id="ARBA00022490"/>
    </source>
</evidence>
<comment type="similarity">
    <text evidence="6">Belongs to the HPF/YfiA ribosome-associated protein family. Long HPF subfamily.</text>
</comment>
<comment type="caution">
    <text evidence="9">The sequence shown here is derived from an EMBL/GenBank/DDBJ whole genome shotgun (WGS) entry which is preliminary data.</text>
</comment>
<dbReference type="InterPro" id="IPR032528">
    <property type="entry name" value="Ribosom_S30AE_C"/>
</dbReference>
<keyword evidence="2 6" id="KW-0810">Translation regulation</keyword>
<reference evidence="9 10" key="1">
    <citation type="submission" date="2016-09" db="EMBL/GenBank/DDBJ databases">
        <title>Genome sequence of Eubacterium angustum.</title>
        <authorList>
            <person name="Poehlein A."/>
            <person name="Daniel R."/>
        </authorList>
    </citation>
    <scope>NUCLEOTIDE SEQUENCE [LARGE SCALE GENOMIC DNA]</scope>
    <source>
        <strain evidence="9 10">DSM 1989</strain>
    </source>
</reference>
<evidence type="ECO:0000259" key="8">
    <source>
        <dbReference type="Pfam" id="PF16321"/>
    </source>
</evidence>
<feature type="coiled-coil region" evidence="7">
    <location>
        <begin position="71"/>
        <end position="98"/>
    </location>
</feature>
<dbReference type="SUPFAM" id="SSF69754">
    <property type="entry name" value="Ribosome binding protein Y (YfiA homologue)"/>
    <property type="match status" value="1"/>
</dbReference>
<dbReference type="FunFam" id="3.30.505.50:FF:000001">
    <property type="entry name" value="Ribosome hibernation promoting factor"/>
    <property type="match status" value="1"/>
</dbReference>
<comment type="subcellular location">
    <subcellularLocation>
        <location evidence="6">Cytoplasm</location>
    </subcellularLocation>
</comment>
<comment type="subunit">
    <text evidence="6">Interacts with 100S ribosomes.</text>
</comment>
<sequence length="177" mass="20444">MLNTITGRNIEITDALRDTIDKKMSRLDKYFQKEMDATVTLNVEKLRQIVEVTIPFSGSIVRAEETSEDMYASIDKAIDVLERQIRKHKEKLKNKKHTDETIRFENITSLPADDVEEEGKVVKVKKFPIKPMDEEEAILQMELLGHAFFVFQNGETGDTNVVYKRKDGHYGLIEPQN</sequence>
<dbReference type="GO" id="GO:0022627">
    <property type="term" value="C:cytosolic small ribosomal subunit"/>
    <property type="evidence" value="ECO:0007669"/>
    <property type="project" value="TreeGrafter"/>
</dbReference>
<dbReference type="CDD" id="cd00552">
    <property type="entry name" value="RaiA"/>
    <property type="match status" value="1"/>
</dbReference>
<keyword evidence="10" id="KW-1185">Reference proteome</keyword>
<dbReference type="InterPro" id="IPR036567">
    <property type="entry name" value="RHF-like"/>
</dbReference>
<evidence type="ECO:0000256" key="2">
    <source>
        <dbReference type="ARBA" id="ARBA00022845"/>
    </source>
</evidence>
<protein>
    <recommendedName>
        <fullName evidence="5 6">Ribosome hibernation promoting factor</fullName>
        <shortName evidence="6">HPF</shortName>
    </recommendedName>
</protein>
<dbReference type="PANTHER" id="PTHR33231">
    <property type="entry name" value="30S RIBOSOMAL PROTEIN"/>
    <property type="match status" value="1"/>
</dbReference>
<dbReference type="InterPro" id="IPR050574">
    <property type="entry name" value="HPF/YfiA_ribosome-assoc"/>
</dbReference>
<evidence type="ECO:0000256" key="5">
    <source>
        <dbReference type="ARBA" id="ARBA00041148"/>
    </source>
</evidence>
<dbReference type="OrthoDB" id="9794975at2"/>
<gene>
    <name evidence="9" type="primary">yvyD</name>
    <name evidence="6" type="synonym">hpf</name>
    <name evidence="9" type="ORF">EUAN_20200</name>
</gene>
<dbReference type="GO" id="GO:0045900">
    <property type="term" value="P:negative regulation of translational elongation"/>
    <property type="evidence" value="ECO:0007669"/>
    <property type="project" value="TreeGrafter"/>
</dbReference>
<dbReference type="Pfam" id="PF02482">
    <property type="entry name" value="Ribosomal_S30AE"/>
    <property type="match status" value="1"/>
</dbReference>
<dbReference type="Gene3D" id="3.30.505.50">
    <property type="entry name" value="Sigma 54 modulation/S30EA ribosomal protein, C-terminal domain"/>
    <property type="match status" value="1"/>
</dbReference>
<dbReference type="Gene3D" id="3.30.160.100">
    <property type="entry name" value="Ribosome hibernation promotion factor-like"/>
    <property type="match status" value="1"/>
</dbReference>
<dbReference type="InterPro" id="IPR038416">
    <property type="entry name" value="Ribosom_S30AE_C_sf"/>
</dbReference>
<comment type="subunit">
    <text evidence="4">Associates exclusively with 100S ribosomes, which are dimers of 70S ribosomes.</text>
</comment>
<dbReference type="PANTHER" id="PTHR33231:SF1">
    <property type="entry name" value="30S RIBOSOMAL PROTEIN"/>
    <property type="match status" value="1"/>
</dbReference>
<name>A0A1S1V4M7_9FIRM</name>
<proteinExistence type="inferred from homology"/>
<evidence type="ECO:0000256" key="6">
    <source>
        <dbReference type="HAMAP-Rule" id="MF_00839"/>
    </source>
</evidence>
<dbReference type="RefSeq" id="WP_071064184.1">
    <property type="nucleotide sequence ID" value="NZ_MKIE01000010.1"/>
</dbReference>
<evidence type="ECO:0000313" key="9">
    <source>
        <dbReference type="EMBL" id="OHW61582.1"/>
    </source>
</evidence>
<dbReference type="Pfam" id="PF16321">
    <property type="entry name" value="Ribosom_S30AE_C"/>
    <property type="match status" value="1"/>
</dbReference>
<dbReference type="AlphaFoldDB" id="A0A1S1V4M7"/>
<dbReference type="GO" id="GO:0043024">
    <property type="term" value="F:ribosomal small subunit binding"/>
    <property type="evidence" value="ECO:0007669"/>
    <property type="project" value="TreeGrafter"/>
</dbReference>
<keyword evidence="1 6" id="KW-0963">Cytoplasm</keyword>
<dbReference type="EMBL" id="MKIE01000010">
    <property type="protein sequence ID" value="OHW61582.1"/>
    <property type="molecule type" value="Genomic_DNA"/>
</dbReference>
<comment type="function">
    <text evidence="6">Required for dimerization of active 70S ribosomes into 100S ribosomes in stationary phase; 100S ribosomes are translationally inactive and sometimes present during exponential growth.</text>
</comment>
<accession>A0A1S1V4M7</accession>
<dbReference type="NCBIfam" id="TIGR00741">
    <property type="entry name" value="yfiA"/>
    <property type="match status" value="1"/>
</dbReference>
<dbReference type="Proteomes" id="UP000180254">
    <property type="component" value="Unassembled WGS sequence"/>
</dbReference>
<dbReference type="InterPro" id="IPR034694">
    <property type="entry name" value="HPF_long/plastid"/>
</dbReference>
<dbReference type="FunFam" id="3.30.160.100:FF:000001">
    <property type="entry name" value="Ribosome hibernation promoting factor"/>
    <property type="match status" value="1"/>
</dbReference>
<evidence type="ECO:0000256" key="7">
    <source>
        <dbReference type="SAM" id="Coils"/>
    </source>
</evidence>
<dbReference type="STRING" id="39480.EUAN_20200"/>